<evidence type="ECO:0000256" key="3">
    <source>
        <dbReference type="ARBA" id="ARBA00022806"/>
    </source>
</evidence>
<dbReference type="Pfam" id="PF00270">
    <property type="entry name" value="DEAD"/>
    <property type="match status" value="1"/>
</dbReference>
<dbReference type="EMBL" id="CP027541">
    <property type="protein sequence ID" value="AWT56231.1"/>
    <property type="molecule type" value="Genomic_DNA"/>
</dbReference>
<dbReference type="Proteomes" id="UP000011200">
    <property type="component" value="Chromosome"/>
</dbReference>
<dbReference type="PANTHER" id="PTHR13710:SF84">
    <property type="entry name" value="ATP-DEPENDENT DNA HELICASE RECS-RELATED"/>
    <property type="match status" value="1"/>
</dbReference>
<reference evidence="9 10" key="1">
    <citation type="journal article" date="2013" name="Genome Announc.">
        <title>Draft genome sequence of MKD8, a conjugal recipient Mycobacterium smegmatis strain.</title>
        <authorList>
            <person name="Gray T.A."/>
            <person name="Palumbo M.J."/>
            <person name="Derbyshire K.M."/>
        </authorList>
    </citation>
    <scope>NUCLEOTIDE SEQUENCE [LARGE SCALE GENOMIC DNA]</scope>
    <source>
        <strain evidence="9 10">MKD8</strain>
    </source>
</reference>
<dbReference type="GO" id="GO:0043138">
    <property type="term" value="F:3'-5' DNA helicase activity"/>
    <property type="evidence" value="ECO:0007669"/>
    <property type="project" value="TreeGrafter"/>
</dbReference>
<dbReference type="Pfam" id="PF00271">
    <property type="entry name" value="Helicase_C"/>
    <property type="match status" value="1"/>
</dbReference>
<dbReference type="PROSITE" id="PS51194">
    <property type="entry name" value="HELICASE_CTER"/>
    <property type="match status" value="1"/>
</dbReference>
<dbReference type="RefSeq" id="WP_003896796.1">
    <property type="nucleotide sequence ID" value="NZ_CP027541.1"/>
</dbReference>
<dbReference type="Pfam" id="PF16124">
    <property type="entry name" value="RecQ_Zn_bind"/>
    <property type="match status" value="1"/>
</dbReference>
<evidence type="ECO:0000256" key="1">
    <source>
        <dbReference type="ARBA" id="ARBA00022741"/>
    </source>
</evidence>
<keyword evidence="4" id="KW-0067">ATP-binding</keyword>
<accession>A0A2U9PWP9</accession>
<dbReference type="SMART" id="SM00487">
    <property type="entry name" value="DEXDc"/>
    <property type="match status" value="1"/>
</dbReference>
<reference evidence="10" key="2">
    <citation type="submission" date="2018-03" db="EMBL/GenBank/DDBJ databases">
        <authorList>
            <person name="Derbyshire K."/>
            <person name="Gray T.A."/>
            <person name="Champion M."/>
        </authorList>
    </citation>
    <scope>NUCLEOTIDE SEQUENCE [LARGE SCALE GENOMIC DNA]</scope>
    <source>
        <strain evidence="10">MKD8</strain>
    </source>
</reference>
<evidence type="ECO:0000259" key="8">
    <source>
        <dbReference type="PROSITE" id="PS51194"/>
    </source>
</evidence>
<dbReference type="SMART" id="SM00490">
    <property type="entry name" value="HELICc"/>
    <property type="match status" value="1"/>
</dbReference>
<dbReference type="GO" id="GO:0006310">
    <property type="term" value="P:DNA recombination"/>
    <property type="evidence" value="ECO:0007669"/>
    <property type="project" value="InterPro"/>
</dbReference>
<dbReference type="Gene3D" id="1.10.10.10">
    <property type="entry name" value="Winged helix-like DNA-binding domain superfamily/Winged helix DNA-binding domain"/>
    <property type="match status" value="1"/>
</dbReference>
<dbReference type="InterPro" id="IPR011545">
    <property type="entry name" value="DEAD/DEAH_box_helicase_dom"/>
</dbReference>
<keyword evidence="3 9" id="KW-0347">Helicase</keyword>
<dbReference type="GO" id="GO:0005524">
    <property type="term" value="F:ATP binding"/>
    <property type="evidence" value="ECO:0007669"/>
    <property type="project" value="UniProtKB-KW"/>
</dbReference>
<proteinExistence type="predicted"/>
<evidence type="ECO:0000256" key="4">
    <source>
        <dbReference type="ARBA" id="ARBA00022840"/>
    </source>
</evidence>
<evidence type="ECO:0000256" key="5">
    <source>
        <dbReference type="ARBA" id="ARBA00044535"/>
    </source>
</evidence>
<dbReference type="InterPro" id="IPR036388">
    <property type="entry name" value="WH-like_DNA-bd_sf"/>
</dbReference>
<dbReference type="SUPFAM" id="SSF52540">
    <property type="entry name" value="P-loop containing nucleoside triphosphate hydrolases"/>
    <property type="match status" value="1"/>
</dbReference>
<dbReference type="InterPro" id="IPR032284">
    <property type="entry name" value="RecQ_Zn-bd"/>
</dbReference>
<feature type="domain" description="Helicase C-terminal" evidence="8">
    <location>
        <begin position="218"/>
        <end position="378"/>
    </location>
</feature>
<feature type="domain" description="Helicase ATP-binding" evidence="7">
    <location>
        <begin position="25"/>
        <end position="194"/>
    </location>
</feature>
<sequence length="537" mass="58433">MRSLEDVAAEVFGWRSLRAEQLEAMSAILDGSDVLAVMPTGSGKSAIYQVPAVLLSGPVLVISPLIALQFDQIAQLERTDAPQAVAINSRQSAAKLNRAWDAVRGGQARYIFLGPEQLARDEVMDRLAEVQPAFVVVDEAHCVSAWGHDFRPTYLRVRDAIDRLGRPPVAALTATASGVVRREVIDILGLRKPVVIASGFDRPNIGLEVFSHTDDAQKRQAVLDAVAEMPPPGLLYCATRKDVELYAEELRRRGVSAAGYHAGLRARERTEVQRRFHDDEVDVVAATSAFGMGIDKPNVRFVVHASIPESVDTYYQQIGRAGRDDEPASAVLHYRAEDLSLGTFFATHNADAELLARVYSALDGGGPKRLKDLRAALGSGGRSVTSAVNLLERAGAVTSGRAGFSTTGLGPDEAVRKAVEMSEISERVDRTRVEMMRSYAETPDCRRQFLLAYFGDHLPRPCGNCDRCRDDSMPTSSGTPAIAPGTPVEHREWGPGVILDGDEDRLTALFDFYGYRVLSVDAINETSVLEISSAEQT</sequence>
<dbReference type="GO" id="GO:0009378">
    <property type="term" value="F:four-way junction helicase activity"/>
    <property type="evidence" value="ECO:0007669"/>
    <property type="project" value="TreeGrafter"/>
</dbReference>
<dbReference type="InterPro" id="IPR004589">
    <property type="entry name" value="DNA_helicase_ATP-dep_RecQ"/>
</dbReference>
<dbReference type="GO" id="GO:0043590">
    <property type="term" value="C:bacterial nucleoid"/>
    <property type="evidence" value="ECO:0007669"/>
    <property type="project" value="TreeGrafter"/>
</dbReference>
<evidence type="ECO:0000313" key="10">
    <source>
        <dbReference type="Proteomes" id="UP000011200"/>
    </source>
</evidence>
<keyword evidence="2" id="KW-0378">Hydrolase</keyword>
<dbReference type="Gene3D" id="3.40.50.300">
    <property type="entry name" value="P-loop containing nucleotide triphosphate hydrolases"/>
    <property type="match status" value="2"/>
</dbReference>
<dbReference type="GO" id="GO:0005737">
    <property type="term" value="C:cytoplasm"/>
    <property type="evidence" value="ECO:0007669"/>
    <property type="project" value="TreeGrafter"/>
</dbReference>
<dbReference type="InterPro" id="IPR001650">
    <property type="entry name" value="Helicase_C-like"/>
</dbReference>
<evidence type="ECO:0000256" key="2">
    <source>
        <dbReference type="ARBA" id="ARBA00022801"/>
    </source>
</evidence>
<dbReference type="InterPro" id="IPR014001">
    <property type="entry name" value="Helicase_ATP-bd"/>
</dbReference>
<organism evidence="9 10">
    <name type="scientific">Mycolicibacterium smegmatis (strain MKD8)</name>
    <name type="common">Mycobacterium smegmatis</name>
    <dbReference type="NCBI Taxonomy" id="1214915"/>
    <lineage>
        <taxon>Bacteria</taxon>
        <taxon>Bacillati</taxon>
        <taxon>Actinomycetota</taxon>
        <taxon>Actinomycetes</taxon>
        <taxon>Mycobacteriales</taxon>
        <taxon>Mycobacteriaceae</taxon>
        <taxon>Mycolicibacterium</taxon>
    </lineage>
</organism>
<dbReference type="AlphaFoldDB" id="A0A2U9PWP9"/>
<dbReference type="InterPro" id="IPR027417">
    <property type="entry name" value="P-loop_NTPase"/>
</dbReference>
<gene>
    <name evidence="9" type="ORF">D806_052820</name>
</gene>
<dbReference type="PANTHER" id="PTHR13710">
    <property type="entry name" value="DNA HELICASE RECQ FAMILY MEMBER"/>
    <property type="match status" value="1"/>
</dbReference>
<protein>
    <recommendedName>
        <fullName evidence="5">ATP-dependent DNA helicase RecQ</fullName>
    </recommendedName>
    <alternativeName>
        <fullName evidence="6">DNA 3'-5' helicase RecQ</fullName>
    </alternativeName>
</protein>
<dbReference type="GO" id="GO:0003676">
    <property type="term" value="F:nucleic acid binding"/>
    <property type="evidence" value="ECO:0007669"/>
    <property type="project" value="InterPro"/>
</dbReference>
<dbReference type="GO" id="GO:0006281">
    <property type="term" value="P:DNA repair"/>
    <property type="evidence" value="ECO:0007669"/>
    <property type="project" value="TreeGrafter"/>
</dbReference>
<keyword evidence="1" id="KW-0547">Nucleotide-binding</keyword>
<dbReference type="CDD" id="cd17920">
    <property type="entry name" value="DEXHc_RecQ"/>
    <property type="match status" value="1"/>
</dbReference>
<evidence type="ECO:0000256" key="6">
    <source>
        <dbReference type="ARBA" id="ARBA00044550"/>
    </source>
</evidence>
<dbReference type="PROSITE" id="PS51192">
    <property type="entry name" value="HELICASE_ATP_BIND_1"/>
    <property type="match status" value="1"/>
</dbReference>
<evidence type="ECO:0000259" key="7">
    <source>
        <dbReference type="PROSITE" id="PS51192"/>
    </source>
</evidence>
<evidence type="ECO:0000313" key="9">
    <source>
        <dbReference type="EMBL" id="AWT56231.1"/>
    </source>
</evidence>
<dbReference type="GO" id="GO:0030894">
    <property type="term" value="C:replisome"/>
    <property type="evidence" value="ECO:0007669"/>
    <property type="project" value="TreeGrafter"/>
</dbReference>
<dbReference type="GO" id="GO:0016787">
    <property type="term" value="F:hydrolase activity"/>
    <property type="evidence" value="ECO:0007669"/>
    <property type="project" value="UniProtKB-KW"/>
</dbReference>
<dbReference type="NCBIfam" id="TIGR00614">
    <property type="entry name" value="recQ_fam"/>
    <property type="match status" value="1"/>
</dbReference>
<name>A0A2U9PWP9_MYCSE</name>